<feature type="domain" description="RING-type" evidence="3">
    <location>
        <begin position="512"/>
        <end position="549"/>
    </location>
</feature>
<keyword evidence="5" id="KW-1185">Reference proteome</keyword>
<proteinExistence type="predicted"/>
<name>A0ABR2JEG2_9EUKA</name>
<gene>
    <name evidence="4" type="ORF">M9Y10_006360</name>
</gene>
<dbReference type="Proteomes" id="UP001470230">
    <property type="component" value="Unassembled WGS sequence"/>
</dbReference>
<dbReference type="SMART" id="SM00184">
    <property type="entry name" value="RING"/>
    <property type="match status" value="2"/>
</dbReference>
<evidence type="ECO:0000313" key="5">
    <source>
        <dbReference type="Proteomes" id="UP001470230"/>
    </source>
</evidence>
<dbReference type="PROSITE" id="PS50089">
    <property type="entry name" value="ZF_RING_2"/>
    <property type="match status" value="2"/>
</dbReference>
<dbReference type="InterPro" id="IPR039448">
    <property type="entry name" value="Beta_helix"/>
</dbReference>
<dbReference type="EMBL" id="JAPFFF010000012">
    <property type="protein sequence ID" value="KAK8876171.1"/>
    <property type="molecule type" value="Genomic_DNA"/>
</dbReference>
<dbReference type="Gene3D" id="3.30.40.10">
    <property type="entry name" value="Zinc/RING finger domain, C3HC4 (zinc finger)"/>
    <property type="match status" value="2"/>
</dbReference>
<evidence type="ECO:0000313" key="4">
    <source>
        <dbReference type="EMBL" id="KAK8876171.1"/>
    </source>
</evidence>
<dbReference type="InterPro" id="IPR011050">
    <property type="entry name" value="Pectin_lyase_fold/virulence"/>
</dbReference>
<organism evidence="4 5">
    <name type="scientific">Tritrichomonas musculus</name>
    <dbReference type="NCBI Taxonomy" id="1915356"/>
    <lineage>
        <taxon>Eukaryota</taxon>
        <taxon>Metamonada</taxon>
        <taxon>Parabasalia</taxon>
        <taxon>Tritrichomonadida</taxon>
        <taxon>Tritrichomonadidae</taxon>
        <taxon>Tritrichomonas</taxon>
    </lineage>
</organism>
<dbReference type="SUPFAM" id="SSF51126">
    <property type="entry name" value="Pectin lyase-like"/>
    <property type="match status" value="2"/>
</dbReference>
<evidence type="ECO:0000256" key="2">
    <source>
        <dbReference type="SAM" id="Coils"/>
    </source>
</evidence>
<keyword evidence="1" id="KW-0862">Zinc</keyword>
<dbReference type="SUPFAM" id="SSF57850">
    <property type="entry name" value="RING/U-box"/>
    <property type="match status" value="2"/>
</dbReference>
<comment type="caution">
    <text evidence="4">The sequence shown here is derived from an EMBL/GenBank/DDBJ whole genome shotgun (WGS) entry which is preliminary data.</text>
</comment>
<feature type="domain" description="RING-type" evidence="3">
    <location>
        <begin position="564"/>
        <end position="603"/>
    </location>
</feature>
<accession>A0ABR2JEG2</accession>
<reference evidence="4 5" key="1">
    <citation type="submission" date="2024-04" db="EMBL/GenBank/DDBJ databases">
        <title>Tritrichomonas musculus Genome.</title>
        <authorList>
            <person name="Alves-Ferreira E."/>
            <person name="Grigg M."/>
            <person name="Lorenzi H."/>
            <person name="Galac M."/>
        </authorList>
    </citation>
    <scope>NUCLEOTIDE SEQUENCE [LARGE SCALE GENOMIC DNA]</scope>
    <source>
        <strain evidence="4 5">EAF2021</strain>
    </source>
</reference>
<keyword evidence="1" id="KW-0479">Metal-binding</keyword>
<keyword evidence="2" id="KW-0175">Coiled coil</keyword>
<sequence length="661" mass="75849">MNNGKQHDYHELERPPFFIIKEDSPKAKFYLQENLEKLINSPQFFRKFTDILHSKDYQTEQQKQFLLKLKEHFFDQESSNEEEKYISDNNFIIEWLTISGTTVFLDYVNLLCKIQLTAKSVLSSSYSSFQAQDLEKTESAIEIFANSKAIFNHCHFTKAQRVSVIVRNFSSVRFENCTFDDNKISCFIMDDSFAEFYQCKFRNDRNISVFATKNSKCQMFDCEFNSIQGKALFAKDSSKIYLKDTKFINCEKGAATIAENSSIFLDDGVIIENPNNTSIRAINNSHVKAKNVKISGTNGNAINIENSDGYFYNCEIINTEHPTIAVIGRNANPVFYNCSLLSNKNTFCVICKSCCTPMFINCTFDKCETNCFSISDSARVHIENCRFYNIKKNIINAFGGSYVTYSNINPGNQKLIIHHSNTATCEQKSIQKVQDENNNKNNENDDDDDDLCCHEHVHIRSWRSPTYEIPPDITKMKDPEEFVNNEMILPLKIQKMSKIIKNAENKSCDFVCSACHKHMTKDDKPNVICPCGHLICDDCKDISKCPLCDSPVKEVHKIYIEDVCSICLEKKPNTISLPCGHFCMCYECASKSYEMNYNCPMCNEHLSSFKYVFDDVDGADIVLEDKEEVFAIDQRKLRSVKSYGCLYDSIKTAIDESKLLI</sequence>
<evidence type="ECO:0000259" key="3">
    <source>
        <dbReference type="PROSITE" id="PS50089"/>
    </source>
</evidence>
<dbReference type="Pfam" id="PF13229">
    <property type="entry name" value="Beta_helix"/>
    <property type="match status" value="2"/>
</dbReference>
<keyword evidence="1" id="KW-0863">Zinc-finger</keyword>
<evidence type="ECO:0000256" key="1">
    <source>
        <dbReference type="PROSITE-ProRule" id="PRU00175"/>
    </source>
</evidence>
<dbReference type="InterPro" id="IPR013083">
    <property type="entry name" value="Znf_RING/FYVE/PHD"/>
</dbReference>
<dbReference type="Pfam" id="PF13920">
    <property type="entry name" value="zf-C3HC4_3"/>
    <property type="match status" value="1"/>
</dbReference>
<feature type="coiled-coil region" evidence="2">
    <location>
        <begin position="423"/>
        <end position="450"/>
    </location>
</feature>
<protein>
    <recommendedName>
        <fullName evidence="3">RING-type domain-containing protein</fullName>
    </recommendedName>
</protein>
<dbReference type="InterPro" id="IPR001841">
    <property type="entry name" value="Znf_RING"/>
</dbReference>